<evidence type="ECO:0000313" key="8">
    <source>
        <dbReference type="Proteomes" id="UP001521222"/>
    </source>
</evidence>
<comment type="cofactor">
    <cofactor evidence="1">
        <name>heme</name>
        <dbReference type="ChEBI" id="CHEBI:30413"/>
    </cofactor>
</comment>
<dbReference type="PANTHER" id="PTHR24304:SF2">
    <property type="entry name" value="24-HYDROXYCHOLESTEROL 7-ALPHA-HYDROXYLASE"/>
    <property type="match status" value="1"/>
</dbReference>
<evidence type="ECO:0000313" key="7">
    <source>
        <dbReference type="EMBL" id="KAL1598128.1"/>
    </source>
</evidence>
<dbReference type="PROSITE" id="PS00086">
    <property type="entry name" value="CYTOCHROME_P450"/>
    <property type="match status" value="1"/>
</dbReference>
<dbReference type="PRINTS" id="PR00465">
    <property type="entry name" value="EP450IV"/>
</dbReference>
<keyword evidence="8" id="KW-1185">Reference proteome</keyword>
<evidence type="ECO:0000256" key="1">
    <source>
        <dbReference type="ARBA" id="ARBA00001971"/>
    </source>
</evidence>
<keyword evidence="6" id="KW-0560">Oxidoreductase</keyword>
<dbReference type="Gene3D" id="1.10.630.10">
    <property type="entry name" value="Cytochrome P450"/>
    <property type="match status" value="1"/>
</dbReference>
<organism evidence="7 8">
    <name type="scientific">Nothophoma quercina</name>
    <dbReference type="NCBI Taxonomy" id="749835"/>
    <lineage>
        <taxon>Eukaryota</taxon>
        <taxon>Fungi</taxon>
        <taxon>Dikarya</taxon>
        <taxon>Ascomycota</taxon>
        <taxon>Pezizomycotina</taxon>
        <taxon>Dothideomycetes</taxon>
        <taxon>Pleosporomycetidae</taxon>
        <taxon>Pleosporales</taxon>
        <taxon>Pleosporineae</taxon>
        <taxon>Didymellaceae</taxon>
        <taxon>Nothophoma</taxon>
    </lineage>
</organism>
<keyword evidence="6" id="KW-0503">Monooxygenase</keyword>
<comment type="similarity">
    <text evidence="2 6">Belongs to the cytochrome P450 family.</text>
</comment>
<dbReference type="InterPro" id="IPR002403">
    <property type="entry name" value="Cyt_P450_E_grp-IV"/>
</dbReference>
<evidence type="ECO:0000256" key="3">
    <source>
        <dbReference type="ARBA" id="ARBA00022617"/>
    </source>
</evidence>
<dbReference type="CDD" id="cd11040">
    <property type="entry name" value="CYP7_CYP8-like"/>
    <property type="match status" value="1"/>
</dbReference>
<evidence type="ECO:0000256" key="2">
    <source>
        <dbReference type="ARBA" id="ARBA00010617"/>
    </source>
</evidence>
<proteinExistence type="inferred from homology"/>
<protein>
    <recommendedName>
        <fullName evidence="9">Cytochrome P450</fullName>
    </recommendedName>
</protein>
<keyword evidence="3 6" id="KW-0349">Heme</keyword>
<dbReference type="Proteomes" id="UP001521222">
    <property type="component" value="Unassembled WGS sequence"/>
</dbReference>
<comment type="caution">
    <text evidence="7">The sequence shown here is derived from an EMBL/GenBank/DDBJ whole genome shotgun (WGS) entry which is preliminary data.</text>
</comment>
<keyword evidence="4 6" id="KW-0479">Metal-binding</keyword>
<evidence type="ECO:0008006" key="9">
    <source>
        <dbReference type="Google" id="ProtNLM"/>
    </source>
</evidence>
<dbReference type="InterPro" id="IPR036396">
    <property type="entry name" value="Cyt_P450_sf"/>
</dbReference>
<dbReference type="Pfam" id="PF00067">
    <property type="entry name" value="p450"/>
    <property type="match status" value="1"/>
</dbReference>
<accession>A0ABR3R1H7</accession>
<sequence length="485" mass="54102">MGSARAIKFTKIWEQRVPQKTEVVQNKYGDGTPFFIDAAGERLLIVLNPEHVRKILRSTSELDANPFVHEKILGQLMGSPQSAIDYYRSPESTVDHDQMMQVRQHTSGSALAALDDKLFNTLKRNISRSCSDHDWTDIPDLYAFFEDQATRAIAETLLGSAIVESYPSFAKDLWTFIESTDTVLIGLPRFMASEAYGARDRLLSHFKSWGRQADALRTQNKVNSDWDPIAGSTLMQEREKLYSSLPGHGPEGRAAQTLGLLYAGTSLMVPVTFWYFYETLRDRSLLSRASAELSAHRDSTSSTYDFASLSSTPFLQSLYAESARKYSASLVARQVISPVFALDERYVIKQGTTVLIPSKYAGQYTSAWAAVRPHLVTKPLSEFWGERFLVPVSNKDSGNGKERFSDAGLAGNWTSFGGGEHKCPGRFFARDIGIVTLAVLLGEFEVQLVDGEAARVFDPVHKREAFGTMKPSGKVAARIRRRTHE</sequence>
<dbReference type="InterPro" id="IPR050529">
    <property type="entry name" value="CYP450_sterol_14alpha_dmase"/>
</dbReference>
<dbReference type="InterPro" id="IPR017972">
    <property type="entry name" value="Cyt_P450_CS"/>
</dbReference>
<evidence type="ECO:0000256" key="5">
    <source>
        <dbReference type="ARBA" id="ARBA00023004"/>
    </source>
</evidence>
<evidence type="ECO:0000256" key="6">
    <source>
        <dbReference type="RuleBase" id="RU000461"/>
    </source>
</evidence>
<gene>
    <name evidence="7" type="ORF">SLS59_007138</name>
</gene>
<name>A0ABR3R1H7_9PLEO</name>
<keyword evidence="5 6" id="KW-0408">Iron</keyword>
<evidence type="ECO:0000256" key="4">
    <source>
        <dbReference type="ARBA" id="ARBA00022723"/>
    </source>
</evidence>
<dbReference type="EMBL" id="JAKIXB020000024">
    <property type="protein sequence ID" value="KAL1598128.1"/>
    <property type="molecule type" value="Genomic_DNA"/>
</dbReference>
<dbReference type="SUPFAM" id="SSF48264">
    <property type="entry name" value="Cytochrome P450"/>
    <property type="match status" value="1"/>
</dbReference>
<reference evidence="7 8" key="1">
    <citation type="submission" date="2024-02" db="EMBL/GenBank/DDBJ databases">
        <title>De novo assembly and annotation of 12 fungi associated with fruit tree decline syndrome in Ontario, Canada.</title>
        <authorList>
            <person name="Sulman M."/>
            <person name="Ellouze W."/>
            <person name="Ilyukhin E."/>
        </authorList>
    </citation>
    <scope>NUCLEOTIDE SEQUENCE [LARGE SCALE GENOMIC DNA]</scope>
    <source>
        <strain evidence="7 8">M97-236</strain>
    </source>
</reference>
<dbReference type="InterPro" id="IPR001128">
    <property type="entry name" value="Cyt_P450"/>
</dbReference>
<dbReference type="PANTHER" id="PTHR24304">
    <property type="entry name" value="CYTOCHROME P450 FAMILY 7"/>
    <property type="match status" value="1"/>
</dbReference>